<dbReference type="Proteomes" id="UP000234681">
    <property type="component" value="Chromosome 8"/>
</dbReference>
<proteinExistence type="predicted"/>
<organism evidence="1 2">
    <name type="scientific">Rattus norvegicus</name>
    <name type="common">Rat</name>
    <dbReference type="NCBI Taxonomy" id="10116"/>
    <lineage>
        <taxon>Eukaryota</taxon>
        <taxon>Metazoa</taxon>
        <taxon>Chordata</taxon>
        <taxon>Craniata</taxon>
        <taxon>Vertebrata</taxon>
        <taxon>Euteleostomi</taxon>
        <taxon>Mammalia</taxon>
        <taxon>Eutheria</taxon>
        <taxon>Euarchontoglires</taxon>
        <taxon>Glires</taxon>
        <taxon>Rodentia</taxon>
        <taxon>Myomorpha</taxon>
        <taxon>Muroidea</taxon>
        <taxon>Muridae</taxon>
        <taxon>Murinae</taxon>
        <taxon>Rattus</taxon>
    </lineage>
</organism>
<name>A6JNI1_RAT</name>
<evidence type="ECO:0000313" key="2">
    <source>
        <dbReference type="Proteomes" id="UP000234681"/>
    </source>
</evidence>
<dbReference type="AlphaFoldDB" id="A6JNI1"/>
<protein>
    <submittedName>
        <fullName evidence="1">RCG31761, isoform CRA_a</fullName>
    </submittedName>
</protein>
<gene>
    <name evidence="1" type="ORF">rCG_31761</name>
</gene>
<evidence type="ECO:0000313" key="1">
    <source>
        <dbReference type="EMBL" id="EDL78385.1"/>
    </source>
</evidence>
<reference evidence="1 2" key="1">
    <citation type="submission" date="2005-09" db="EMBL/GenBank/DDBJ databases">
        <authorList>
            <person name="Mural R.J."/>
            <person name="Li P.W."/>
            <person name="Adams M.D."/>
            <person name="Amanatides P.G."/>
            <person name="Baden-Tillson H."/>
            <person name="Barnstead M."/>
            <person name="Chin S.H."/>
            <person name="Dew I."/>
            <person name="Evans C.A."/>
            <person name="Ferriera S."/>
            <person name="Flanigan M."/>
            <person name="Fosler C."/>
            <person name="Glodek A."/>
            <person name="Gu Z."/>
            <person name="Holt R.A."/>
            <person name="Jennings D."/>
            <person name="Kraft C.L."/>
            <person name="Lu F."/>
            <person name="Nguyen T."/>
            <person name="Nusskern D.R."/>
            <person name="Pfannkoch C.M."/>
            <person name="Sitter C."/>
            <person name="Sutton G.G."/>
            <person name="Venter J.C."/>
            <person name="Wang Z."/>
            <person name="Woodage T."/>
            <person name="Zheng X.H."/>
            <person name="Zhong F."/>
        </authorList>
    </citation>
    <scope>NUCLEOTIDE SEQUENCE [LARGE SCALE GENOMIC DNA]</scope>
    <source>
        <strain>BN</strain>
        <strain evidence="2">Sprague-Dawley</strain>
    </source>
</reference>
<accession>A6JNI1</accession>
<dbReference type="EMBL" id="CH473993">
    <property type="protein sequence ID" value="EDL78385.1"/>
    <property type="molecule type" value="Genomic_DNA"/>
</dbReference>
<sequence>MVSFAHALCAPCIESIKCWCTGLEQSCCQFRGA</sequence>
<feature type="non-terminal residue" evidence="1">
    <location>
        <position position="33"/>
    </location>
</feature>